<organism evidence="1 3">
    <name type="scientific">Mastigocoleus testarum BC008</name>
    <dbReference type="NCBI Taxonomy" id="371196"/>
    <lineage>
        <taxon>Bacteria</taxon>
        <taxon>Bacillati</taxon>
        <taxon>Cyanobacteriota</taxon>
        <taxon>Cyanophyceae</taxon>
        <taxon>Nostocales</taxon>
        <taxon>Hapalosiphonaceae</taxon>
        <taxon>Mastigocoleus</taxon>
    </lineage>
</organism>
<dbReference type="EMBL" id="LMTZ01000092">
    <property type="protein sequence ID" value="KST66989.1"/>
    <property type="molecule type" value="Genomic_DNA"/>
</dbReference>
<dbReference type="EMBL" id="LMTZ01000090">
    <property type="protein sequence ID" value="KST67122.1"/>
    <property type="molecule type" value="Genomic_DNA"/>
</dbReference>
<evidence type="ECO:0000313" key="1">
    <source>
        <dbReference type="EMBL" id="KST66989.1"/>
    </source>
</evidence>
<accession>A0A0V7ZQW5</accession>
<dbReference type="OrthoDB" id="515751at2"/>
<dbReference type="Proteomes" id="UP000053372">
    <property type="component" value="Unassembled WGS sequence"/>
</dbReference>
<name>A0A0V7ZQW5_9CYAN</name>
<gene>
    <name evidence="1" type="ORF">BC008_27765</name>
    <name evidence="2" type="ORF">BC008_28415</name>
</gene>
<evidence type="ECO:0000313" key="3">
    <source>
        <dbReference type="Proteomes" id="UP000053372"/>
    </source>
</evidence>
<proteinExistence type="predicted"/>
<dbReference type="AlphaFoldDB" id="A0A0V7ZQW5"/>
<reference evidence="1 3" key="1">
    <citation type="journal article" date="2015" name="Genome Announc.">
        <title>Draft Genome of the Euendolithic (true boring) Cyanobacterium Mastigocoleus testarum strain BC008.</title>
        <authorList>
            <person name="Guida B.S."/>
            <person name="Garcia-Pichel F."/>
        </authorList>
    </citation>
    <scope>NUCLEOTIDE SEQUENCE [LARGE SCALE GENOMIC DNA]</scope>
    <source>
        <strain evidence="1 3">BC008</strain>
    </source>
</reference>
<evidence type="ECO:0000313" key="2">
    <source>
        <dbReference type="EMBL" id="KST67122.1"/>
    </source>
</evidence>
<keyword evidence="3" id="KW-1185">Reference proteome</keyword>
<comment type="caution">
    <text evidence="1">The sequence shown here is derived from an EMBL/GenBank/DDBJ whole genome shotgun (WGS) entry which is preliminary data.</text>
</comment>
<protein>
    <submittedName>
        <fullName evidence="1">Uncharacterized protein</fullName>
    </submittedName>
</protein>
<dbReference type="RefSeq" id="WP_058183720.1">
    <property type="nucleotide sequence ID" value="NZ_LMTZ01000090.1"/>
</dbReference>
<sequence length="90" mass="10096">MKNSRKRMMICSFCAITCGLFGSFIGWQIASSLPSQRCRNQTWEIGKMMCNLQTSPESMYKGWQGSTSGIWTGTILGAFFAGLGTRQLRR</sequence>